<comment type="caution">
    <text evidence="2">The sequence shown here is derived from an EMBL/GenBank/DDBJ whole genome shotgun (WGS) entry which is preliminary data.</text>
</comment>
<sequence>MMSLQQSLPTALASTDTSPPRICDQAPNNDNESWPSDSSSHAFHGSVSAHRNRMDRQHYRPRACAFHPTFEISHRSTAKPRDPKPRARPSSLQRPTCGWTIYSSPLAVFSRLSSPVDAGHLLGLLAHDWKLGRGRDTQLALVDLACRREDGYSFGQPPPMIMRHDWLPRG</sequence>
<protein>
    <submittedName>
        <fullName evidence="2">Uncharacterized protein</fullName>
    </submittedName>
</protein>
<keyword evidence="3" id="KW-1185">Reference proteome</keyword>
<dbReference type="EMBL" id="MU154623">
    <property type="protein sequence ID" value="KAF9491243.1"/>
    <property type="molecule type" value="Genomic_DNA"/>
</dbReference>
<name>A0A9P6DCY2_PLEER</name>
<proteinExistence type="predicted"/>
<feature type="compositionally biased region" description="Polar residues" evidence="1">
    <location>
        <begin position="26"/>
        <end position="41"/>
    </location>
</feature>
<feature type="region of interest" description="Disordered" evidence="1">
    <location>
        <begin position="1"/>
        <end position="54"/>
    </location>
</feature>
<accession>A0A9P6DCY2</accession>
<reference evidence="2" key="1">
    <citation type="submission" date="2020-11" db="EMBL/GenBank/DDBJ databases">
        <authorList>
            <consortium name="DOE Joint Genome Institute"/>
            <person name="Ahrendt S."/>
            <person name="Riley R."/>
            <person name="Andreopoulos W."/>
            <person name="Labutti K."/>
            <person name="Pangilinan J."/>
            <person name="Ruiz-Duenas F.J."/>
            <person name="Barrasa J.M."/>
            <person name="Sanchez-Garcia M."/>
            <person name="Camarero S."/>
            <person name="Miyauchi S."/>
            <person name="Serrano A."/>
            <person name="Linde D."/>
            <person name="Babiker R."/>
            <person name="Drula E."/>
            <person name="Ayuso-Fernandez I."/>
            <person name="Pacheco R."/>
            <person name="Padilla G."/>
            <person name="Ferreira P."/>
            <person name="Barriuso J."/>
            <person name="Kellner H."/>
            <person name="Castanera R."/>
            <person name="Alfaro M."/>
            <person name="Ramirez L."/>
            <person name="Pisabarro A.G."/>
            <person name="Kuo A."/>
            <person name="Tritt A."/>
            <person name="Lipzen A."/>
            <person name="He G."/>
            <person name="Yan M."/>
            <person name="Ng V."/>
            <person name="Cullen D."/>
            <person name="Martin F."/>
            <person name="Rosso M.-N."/>
            <person name="Henrissat B."/>
            <person name="Hibbett D."/>
            <person name="Martinez A.T."/>
            <person name="Grigoriev I.V."/>
        </authorList>
    </citation>
    <scope>NUCLEOTIDE SEQUENCE</scope>
    <source>
        <strain evidence="2">ATCC 90797</strain>
    </source>
</reference>
<feature type="region of interest" description="Disordered" evidence="1">
    <location>
        <begin position="70"/>
        <end position="93"/>
    </location>
</feature>
<evidence type="ECO:0000313" key="3">
    <source>
        <dbReference type="Proteomes" id="UP000807025"/>
    </source>
</evidence>
<dbReference type="AlphaFoldDB" id="A0A9P6DCY2"/>
<evidence type="ECO:0000256" key="1">
    <source>
        <dbReference type="SAM" id="MobiDB-lite"/>
    </source>
</evidence>
<gene>
    <name evidence="2" type="ORF">BDN71DRAFT_1453105</name>
</gene>
<dbReference type="Proteomes" id="UP000807025">
    <property type="component" value="Unassembled WGS sequence"/>
</dbReference>
<evidence type="ECO:0000313" key="2">
    <source>
        <dbReference type="EMBL" id="KAF9491243.1"/>
    </source>
</evidence>
<feature type="compositionally biased region" description="Polar residues" evidence="1">
    <location>
        <begin position="1"/>
        <end position="18"/>
    </location>
</feature>
<organism evidence="2 3">
    <name type="scientific">Pleurotus eryngii</name>
    <name type="common">Boletus of the steppes</name>
    <dbReference type="NCBI Taxonomy" id="5323"/>
    <lineage>
        <taxon>Eukaryota</taxon>
        <taxon>Fungi</taxon>
        <taxon>Dikarya</taxon>
        <taxon>Basidiomycota</taxon>
        <taxon>Agaricomycotina</taxon>
        <taxon>Agaricomycetes</taxon>
        <taxon>Agaricomycetidae</taxon>
        <taxon>Agaricales</taxon>
        <taxon>Pleurotineae</taxon>
        <taxon>Pleurotaceae</taxon>
        <taxon>Pleurotus</taxon>
    </lineage>
</organism>